<reference evidence="2 3" key="1">
    <citation type="submission" date="2020-08" db="EMBL/GenBank/DDBJ databases">
        <title>Genome sequence of Rhizobiales bacterium strain IZ6.</title>
        <authorList>
            <person name="Nakai R."/>
            <person name="Naganuma T."/>
        </authorList>
    </citation>
    <scope>NUCLEOTIDE SEQUENCE [LARGE SCALE GENOMIC DNA]</scope>
    <source>
        <strain evidence="2 3">IZ6</strain>
    </source>
</reference>
<dbReference type="RefSeq" id="WP_222874724.1">
    <property type="nucleotide sequence ID" value="NZ_AP023361.1"/>
</dbReference>
<keyword evidence="1" id="KW-0732">Signal</keyword>
<accession>A0A6S6QIH1</accession>
<organism evidence="2 3">
    <name type="scientific">Terrihabitans soli</name>
    <dbReference type="NCBI Taxonomy" id="708113"/>
    <lineage>
        <taxon>Bacteria</taxon>
        <taxon>Pseudomonadati</taxon>
        <taxon>Pseudomonadota</taxon>
        <taxon>Alphaproteobacteria</taxon>
        <taxon>Hyphomicrobiales</taxon>
        <taxon>Terrihabitans</taxon>
    </lineage>
</organism>
<feature type="signal peptide" evidence="1">
    <location>
        <begin position="1"/>
        <end position="17"/>
    </location>
</feature>
<evidence type="ECO:0000313" key="2">
    <source>
        <dbReference type="EMBL" id="BCJ91043.1"/>
    </source>
</evidence>
<dbReference type="EMBL" id="AP023361">
    <property type="protein sequence ID" value="BCJ91043.1"/>
    <property type="molecule type" value="Genomic_DNA"/>
</dbReference>
<dbReference type="AlphaFoldDB" id="A0A6S6QIH1"/>
<name>A0A6S6QIH1_9HYPH</name>
<evidence type="ECO:0000256" key="1">
    <source>
        <dbReference type="SAM" id="SignalP"/>
    </source>
</evidence>
<feature type="chain" id="PRO_5027813614" evidence="1">
    <location>
        <begin position="18"/>
        <end position="343"/>
    </location>
</feature>
<gene>
    <name evidence="2" type="ORF">IZ6_17780</name>
</gene>
<dbReference type="Proteomes" id="UP000515317">
    <property type="component" value="Chromosome"/>
</dbReference>
<protein>
    <submittedName>
        <fullName evidence="2">Uncharacterized protein</fullName>
    </submittedName>
</protein>
<proteinExistence type="predicted"/>
<keyword evidence="3" id="KW-1185">Reference proteome</keyword>
<evidence type="ECO:0000313" key="3">
    <source>
        <dbReference type="Proteomes" id="UP000515317"/>
    </source>
</evidence>
<dbReference type="KEGG" id="tso:IZ6_17780"/>
<sequence length="343" mass="35980">MKTTIILTAAMSAVAFAAAAQTPPKPAKVDIKLVADMPSLTNATKKDLFTAELSDSAIAGKFELSCQAGRTSYGVINVERGCQVGGNGSVLAPDGRKLPRTQYKGGFSVATGDGSTDVTKMEISYLALGKAPAASERFKGSLNLKPQLNSGGVTALRTEVLKKLGAGGSVIDERTDTIKLNRFYVPSAGLPSDKGCYWNGTLLWAYQTETWYIDVAAMCDEQGVGAKEYKFKGNMPWTDSPGEEGKQQLDLTLTMPGKDSFGDEALFASQTGDTDLFASVDGISGQILLVPGADVKVKVDGVEDEVPGSYEGTGSFTGTSVPLNVVRSFATVLTINLSSLLGG</sequence>